<gene>
    <name evidence="1" type="ORF">JY651_18440</name>
</gene>
<evidence type="ECO:0000313" key="1">
    <source>
        <dbReference type="EMBL" id="QSQ26778.1"/>
    </source>
</evidence>
<accession>A0ABX7P8I9</accession>
<proteinExistence type="predicted"/>
<name>A0ABX7P8I9_9BACT</name>
<dbReference type="Proteomes" id="UP000662747">
    <property type="component" value="Chromosome"/>
</dbReference>
<organism evidence="1 2">
    <name type="scientific">Pyxidicoccus parkwayensis</name>
    <dbReference type="NCBI Taxonomy" id="2813578"/>
    <lineage>
        <taxon>Bacteria</taxon>
        <taxon>Pseudomonadati</taxon>
        <taxon>Myxococcota</taxon>
        <taxon>Myxococcia</taxon>
        <taxon>Myxococcales</taxon>
        <taxon>Cystobacterineae</taxon>
        <taxon>Myxococcaceae</taxon>
        <taxon>Pyxidicoccus</taxon>
    </lineage>
</organism>
<reference evidence="1 2" key="1">
    <citation type="submission" date="2021-02" db="EMBL/GenBank/DDBJ databases">
        <title>De Novo genome assembly of isolated myxobacteria.</title>
        <authorList>
            <person name="Stevens D.C."/>
        </authorList>
    </citation>
    <scope>NUCLEOTIDE SEQUENCE [LARGE SCALE GENOMIC DNA]</scope>
    <source>
        <strain evidence="2">SCPEA02</strain>
    </source>
</reference>
<sequence>MNQLKLKRSLSGLALLMGLFTGMTLAIAPDFAPGFSPSTAVATGEAAPVSLSEDGNDNSARLPMICTLSCRFCSHTVACPPGEGTCAETTCVNLD</sequence>
<protein>
    <submittedName>
        <fullName evidence="1">Uncharacterized protein</fullName>
    </submittedName>
</protein>
<evidence type="ECO:0000313" key="2">
    <source>
        <dbReference type="Proteomes" id="UP000662747"/>
    </source>
</evidence>
<dbReference type="RefSeq" id="WP_206728320.1">
    <property type="nucleotide sequence ID" value="NZ_CP071090.1"/>
</dbReference>
<keyword evidence="2" id="KW-1185">Reference proteome</keyword>
<dbReference type="EMBL" id="CP071090">
    <property type="protein sequence ID" value="QSQ26778.1"/>
    <property type="molecule type" value="Genomic_DNA"/>
</dbReference>